<feature type="domain" description="TadE-like" evidence="3">
    <location>
        <begin position="101"/>
        <end position="143"/>
    </location>
</feature>
<accession>A0ABY1ZXK4</accession>
<feature type="region of interest" description="Disordered" evidence="1">
    <location>
        <begin position="1"/>
        <end position="92"/>
    </location>
</feature>
<evidence type="ECO:0000313" key="5">
    <source>
        <dbReference type="Proteomes" id="UP000292385"/>
    </source>
</evidence>
<protein>
    <recommendedName>
        <fullName evidence="3">TadE-like domain-containing protein</fullName>
    </recommendedName>
</protein>
<feature type="transmembrane region" description="Helical" evidence="2">
    <location>
        <begin position="107"/>
        <end position="130"/>
    </location>
</feature>
<dbReference type="NCBIfam" id="NF041390">
    <property type="entry name" value="TadE_Rv3655c"/>
    <property type="match status" value="1"/>
</dbReference>
<gene>
    <name evidence="4" type="ORF">E0H58_32010</name>
</gene>
<proteinExistence type="predicted"/>
<feature type="compositionally biased region" description="Low complexity" evidence="1">
    <location>
        <begin position="50"/>
        <end position="66"/>
    </location>
</feature>
<dbReference type="RefSeq" id="WP_131466638.1">
    <property type="nucleotide sequence ID" value="NZ_SJJY01000008.1"/>
</dbReference>
<dbReference type="InterPro" id="IPR049790">
    <property type="entry name" value="Rv3655c/TadE"/>
</dbReference>
<organism evidence="4 5">
    <name type="scientific">Kribbella speibonae</name>
    <dbReference type="NCBI Taxonomy" id="1572660"/>
    <lineage>
        <taxon>Bacteria</taxon>
        <taxon>Bacillati</taxon>
        <taxon>Actinomycetota</taxon>
        <taxon>Actinomycetes</taxon>
        <taxon>Propionibacteriales</taxon>
        <taxon>Kribbellaceae</taxon>
        <taxon>Kribbella</taxon>
    </lineage>
</organism>
<reference evidence="4 5" key="1">
    <citation type="submission" date="2019-02" db="EMBL/GenBank/DDBJ databases">
        <title>Kribbella capetownensis sp. nov. and Kribbella speibonae sp. nov., isolated from soil.</title>
        <authorList>
            <person name="Curtis S.M."/>
            <person name="Norton I."/>
            <person name="Everest G.J."/>
            <person name="Meyers P.R."/>
        </authorList>
    </citation>
    <scope>NUCLEOTIDE SEQUENCE [LARGE SCALE GENOMIC DNA]</scope>
    <source>
        <strain evidence="4 5">SK5</strain>
    </source>
</reference>
<evidence type="ECO:0000259" key="3">
    <source>
        <dbReference type="Pfam" id="PF07811"/>
    </source>
</evidence>
<evidence type="ECO:0000256" key="1">
    <source>
        <dbReference type="SAM" id="MobiDB-lite"/>
    </source>
</evidence>
<dbReference type="InterPro" id="IPR012495">
    <property type="entry name" value="TadE-like_dom"/>
</dbReference>
<keyword evidence="2" id="KW-1133">Transmembrane helix</keyword>
<name>A0ABY1ZXK4_9ACTN</name>
<feature type="compositionally biased region" description="Low complexity" evidence="1">
    <location>
        <begin position="13"/>
        <end position="23"/>
    </location>
</feature>
<sequence length="212" mass="21844">MPHHRASPPPQTPTAQPTAPRPALTITHATRPDHSGKTKPATRPDHAGKAKPATQAEPATAANLAARADDATRGGPVTRGERASRAGPVVRAGRGVRSQGGAVTAEMALALPVLVSLLLLGIWSVGLVVLNIRCIDAARDVARAVARGESVDQAKAIGHRTVPAGTIVIHRDASDIQVTVTATPAHKPPLLAFLSPTRLTATATLQAEPDTP</sequence>
<evidence type="ECO:0000313" key="4">
    <source>
        <dbReference type="EMBL" id="TCC19523.1"/>
    </source>
</evidence>
<keyword evidence="2" id="KW-0472">Membrane</keyword>
<keyword evidence="2" id="KW-0812">Transmembrane</keyword>
<keyword evidence="5" id="KW-1185">Reference proteome</keyword>
<feature type="compositionally biased region" description="Basic and acidic residues" evidence="1">
    <location>
        <begin position="30"/>
        <end position="48"/>
    </location>
</feature>
<dbReference type="EMBL" id="SJJY01000008">
    <property type="protein sequence ID" value="TCC19523.1"/>
    <property type="molecule type" value="Genomic_DNA"/>
</dbReference>
<dbReference type="Pfam" id="PF07811">
    <property type="entry name" value="TadE"/>
    <property type="match status" value="1"/>
</dbReference>
<evidence type="ECO:0000256" key="2">
    <source>
        <dbReference type="SAM" id="Phobius"/>
    </source>
</evidence>
<dbReference type="Proteomes" id="UP000292385">
    <property type="component" value="Unassembled WGS sequence"/>
</dbReference>
<comment type="caution">
    <text evidence="4">The sequence shown here is derived from an EMBL/GenBank/DDBJ whole genome shotgun (WGS) entry which is preliminary data.</text>
</comment>